<keyword evidence="7" id="KW-0520">NAD</keyword>
<dbReference type="AlphaFoldDB" id="A0A1I6XES7"/>
<evidence type="ECO:0000256" key="2">
    <source>
        <dbReference type="ARBA" id="ARBA00008072"/>
    </source>
</evidence>
<dbReference type="InterPro" id="IPR013154">
    <property type="entry name" value="ADH-like_N"/>
</dbReference>
<keyword evidence="6" id="KW-0560">Oxidoreductase</keyword>
<evidence type="ECO:0000313" key="11">
    <source>
        <dbReference type="Proteomes" id="UP000199673"/>
    </source>
</evidence>
<dbReference type="PANTHER" id="PTHR42940">
    <property type="entry name" value="ALCOHOL DEHYDROGENASE 1-RELATED"/>
    <property type="match status" value="1"/>
</dbReference>
<evidence type="ECO:0000256" key="3">
    <source>
        <dbReference type="ARBA" id="ARBA00013190"/>
    </source>
</evidence>
<dbReference type="STRING" id="305507.SAMN04489724_0428"/>
<dbReference type="OrthoDB" id="9787435at2"/>
<evidence type="ECO:0000259" key="9">
    <source>
        <dbReference type="Pfam" id="PF08240"/>
    </source>
</evidence>
<comment type="cofactor">
    <cofactor evidence="1">
        <name>Zn(2+)</name>
        <dbReference type="ChEBI" id="CHEBI:29105"/>
    </cofactor>
</comment>
<dbReference type="Gene3D" id="3.90.180.10">
    <property type="entry name" value="Medium-chain alcohol dehydrogenases, catalytic domain"/>
    <property type="match status" value="1"/>
</dbReference>
<keyword evidence="4" id="KW-0479">Metal-binding</keyword>
<keyword evidence="11" id="KW-1185">Reference proteome</keyword>
<evidence type="ECO:0000256" key="1">
    <source>
        <dbReference type="ARBA" id="ARBA00001947"/>
    </source>
</evidence>
<evidence type="ECO:0000313" key="10">
    <source>
        <dbReference type="EMBL" id="SFT36613.1"/>
    </source>
</evidence>
<dbReference type="CDD" id="cd08231">
    <property type="entry name" value="MDR_TM0436_like"/>
    <property type="match status" value="1"/>
</dbReference>
<dbReference type="GO" id="GO:0046872">
    <property type="term" value="F:metal ion binding"/>
    <property type="evidence" value="ECO:0007669"/>
    <property type="project" value="UniProtKB-KW"/>
</dbReference>
<proteinExistence type="inferred from homology"/>
<evidence type="ECO:0000256" key="4">
    <source>
        <dbReference type="ARBA" id="ARBA00022723"/>
    </source>
</evidence>
<dbReference type="EMBL" id="FPBF01000001">
    <property type="protein sequence ID" value="SFT36613.1"/>
    <property type="molecule type" value="Genomic_DNA"/>
</dbReference>
<dbReference type="NCBIfam" id="TIGR03366">
    <property type="entry name" value="HpnZ_proposed"/>
    <property type="match status" value="1"/>
</dbReference>
<dbReference type="InterPro" id="IPR013149">
    <property type="entry name" value="ADH-like_C"/>
</dbReference>
<dbReference type="GO" id="GO:0005737">
    <property type="term" value="C:cytoplasm"/>
    <property type="evidence" value="ECO:0007669"/>
    <property type="project" value="TreeGrafter"/>
</dbReference>
<protein>
    <recommendedName>
        <fullName evidence="3">alcohol dehydrogenase</fullName>
        <ecNumber evidence="3">1.1.1.1</ecNumber>
    </recommendedName>
</protein>
<accession>A0A1I6XES7</accession>
<dbReference type="Gene3D" id="3.40.50.720">
    <property type="entry name" value="NAD(P)-binding Rossmann-like Domain"/>
    <property type="match status" value="1"/>
</dbReference>
<name>A0A1I6XES7_9BACT</name>
<dbReference type="RefSeq" id="WP_091691057.1">
    <property type="nucleotide sequence ID" value="NZ_FPBF01000001.1"/>
</dbReference>
<evidence type="ECO:0000259" key="8">
    <source>
        <dbReference type="Pfam" id="PF00107"/>
    </source>
</evidence>
<dbReference type="GO" id="GO:0004022">
    <property type="term" value="F:alcohol dehydrogenase (NAD+) activity"/>
    <property type="evidence" value="ECO:0007669"/>
    <property type="project" value="UniProtKB-EC"/>
</dbReference>
<dbReference type="InterPro" id="IPR011032">
    <property type="entry name" value="GroES-like_sf"/>
</dbReference>
<dbReference type="Pfam" id="PF00107">
    <property type="entry name" value="ADH_zinc_N"/>
    <property type="match status" value="1"/>
</dbReference>
<dbReference type="PANTHER" id="PTHR42940:SF3">
    <property type="entry name" value="ALCOHOL DEHYDROGENASE 1-RELATED"/>
    <property type="match status" value="1"/>
</dbReference>
<keyword evidence="5" id="KW-0862">Zinc</keyword>
<comment type="similarity">
    <text evidence="2">Belongs to the zinc-containing alcohol dehydrogenase family.</text>
</comment>
<feature type="domain" description="Alcohol dehydrogenase-like C-terminal" evidence="8">
    <location>
        <begin position="191"/>
        <end position="319"/>
    </location>
</feature>
<dbReference type="Pfam" id="PF08240">
    <property type="entry name" value="ADH_N"/>
    <property type="match status" value="1"/>
</dbReference>
<dbReference type="InterPro" id="IPR017743">
    <property type="entry name" value="ADH_phosphonate_catab-assoc"/>
</dbReference>
<dbReference type="SUPFAM" id="SSF50129">
    <property type="entry name" value="GroES-like"/>
    <property type="match status" value="1"/>
</dbReference>
<dbReference type="Proteomes" id="UP000199673">
    <property type="component" value="Unassembled WGS sequence"/>
</dbReference>
<evidence type="ECO:0000256" key="5">
    <source>
        <dbReference type="ARBA" id="ARBA00022833"/>
    </source>
</evidence>
<dbReference type="InterPro" id="IPR036291">
    <property type="entry name" value="NAD(P)-bd_dom_sf"/>
</dbReference>
<dbReference type="EC" id="1.1.1.1" evidence="3"/>
<dbReference type="SUPFAM" id="SSF51735">
    <property type="entry name" value="NAD(P)-binding Rossmann-fold domains"/>
    <property type="match status" value="1"/>
</dbReference>
<organism evidence="10 11">
    <name type="scientific">Algoriphagus locisalis</name>
    <dbReference type="NCBI Taxonomy" id="305507"/>
    <lineage>
        <taxon>Bacteria</taxon>
        <taxon>Pseudomonadati</taxon>
        <taxon>Bacteroidota</taxon>
        <taxon>Cytophagia</taxon>
        <taxon>Cytophagales</taxon>
        <taxon>Cyclobacteriaceae</taxon>
        <taxon>Algoriphagus</taxon>
    </lineage>
</organism>
<reference evidence="11" key="1">
    <citation type="submission" date="2016-10" db="EMBL/GenBank/DDBJ databases">
        <authorList>
            <person name="Varghese N."/>
            <person name="Submissions S."/>
        </authorList>
    </citation>
    <scope>NUCLEOTIDE SEQUENCE [LARGE SCALE GENOMIC DNA]</scope>
    <source>
        <strain evidence="11">DSM 23445</strain>
    </source>
</reference>
<evidence type="ECO:0000256" key="6">
    <source>
        <dbReference type="ARBA" id="ARBA00023002"/>
    </source>
</evidence>
<sequence length="360" mass="38684">MDKEALAMVFTEAEKPFSAVEVNIPKLKSGEAIVEITYTTICTSDLHSYYGRRCAHVPSVLGHEVIGRITALAADGVADFYGESLRIGDLVTWSVYAHDHSGAMAVKGIPQKSQPLFKYGHERIGENDILSGGFATHCHLRKGTDIFKIPAELSAKESTPLNCTHATIAGALRLAGNLKNKNVLVIGAGMLGISACAMSKSNGADQVCAMDQTAQRAENTKRFGADKTIDASLSTEEVLEITQAIGGIDVVIDTSGSAAAMEKGLNILNIGGIAVWVGAVYSERNISISAESVVRRILTIKGLHNYIPEDLAFAIKFLEAAHTQYPFESLVEADFRLEELDEAFKTAHESGKYRVGITPN</sequence>
<feature type="domain" description="Alcohol dehydrogenase-like N-terminal" evidence="9">
    <location>
        <begin position="29"/>
        <end position="150"/>
    </location>
</feature>
<gene>
    <name evidence="10" type="ORF">SAMN04489724_0428</name>
</gene>
<evidence type="ECO:0000256" key="7">
    <source>
        <dbReference type="ARBA" id="ARBA00023027"/>
    </source>
</evidence>